<sequence length="242" mass="26674">MADLRNYQGRVQTGEMIDQGLRSYMLRVYNLMALGLAITGVAAYLGFNFAVQDNQLTQFGVLLFQSPLRWVVILAPLAAVFFLSFRINRMSVAAAQTTFWVYAALVGLSLSSIFLVYTQSSITQTFFVTAASFGALSLYGYTTKRDLSAMGSFLIMGLFGLIIASIVNIFLASSALQFAVSVIGVLIFAGLTAYDTQRIKELYYEADGAEVAGRKAIMGALTLYLDFINLFMFLLQFMGDRK</sequence>
<comment type="similarity">
    <text evidence="2 6">Belongs to the BI1 family.</text>
</comment>
<evidence type="ECO:0000313" key="9">
    <source>
        <dbReference type="Proteomes" id="UP000183063"/>
    </source>
</evidence>
<keyword evidence="3 6" id="KW-0812">Transmembrane</keyword>
<reference evidence="8 10" key="1">
    <citation type="submission" date="2016-10" db="EMBL/GenBank/DDBJ databases">
        <authorList>
            <person name="Varghese N."/>
            <person name="Submissions S."/>
        </authorList>
    </citation>
    <scope>NUCLEOTIDE SEQUENCE [LARGE SCALE GENOMIC DNA]</scope>
    <source>
        <strain evidence="8 10">CGMCC 1.7071</strain>
    </source>
</reference>
<feature type="transmembrane region" description="Helical" evidence="6">
    <location>
        <begin position="216"/>
        <end position="238"/>
    </location>
</feature>
<accession>A0A1H8F2C5</accession>
<dbReference type="CDD" id="cd10432">
    <property type="entry name" value="BI-1-like_bacterial"/>
    <property type="match status" value="1"/>
</dbReference>
<feature type="transmembrane region" description="Helical" evidence="6">
    <location>
        <begin position="67"/>
        <end position="87"/>
    </location>
</feature>
<evidence type="ECO:0000256" key="2">
    <source>
        <dbReference type="ARBA" id="ARBA00010350"/>
    </source>
</evidence>
<feature type="transmembrane region" description="Helical" evidence="6">
    <location>
        <begin position="123"/>
        <end position="141"/>
    </location>
</feature>
<dbReference type="STRING" id="501024.RTCCBAU85039_0156"/>
<dbReference type="PANTHER" id="PTHR23291:SF50">
    <property type="entry name" value="PROTEIN LIFEGUARD 4"/>
    <property type="match status" value="1"/>
</dbReference>
<feature type="transmembrane region" description="Helical" evidence="6">
    <location>
        <begin position="28"/>
        <end position="47"/>
    </location>
</feature>
<dbReference type="PANTHER" id="PTHR23291">
    <property type="entry name" value="BAX INHIBITOR-RELATED"/>
    <property type="match status" value="1"/>
</dbReference>
<gene>
    <name evidence="7" type="primary">ybhL_1</name>
    <name evidence="7" type="ORF">RTCCBAU85039_0156</name>
    <name evidence="8" type="ORF">SAMN05216228_1003159</name>
</gene>
<dbReference type="GO" id="GO:0005886">
    <property type="term" value="C:plasma membrane"/>
    <property type="evidence" value="ECO:0007669"/>
    <property type="project" value="TreeGrafter"/>
</dbReference>
<dbReference type="EMBL" id="FNXB01000001">
    <property type="protein sequence ID" value="SEH39924.1"/>
    <property type="molecule type" value="Genomic_DNA"/>
</dbReference>
<feature type="transmembrane region" description="Helical" evidence="6">
    <location>
        <begin position="99"/>
        <end position="117"/>
    </location>
</feature>
<evidence type="ECO:0000313" key="7">
    <source>
        <dbReference type="EMBL" id="SEH39924.1"/>
    </source>
</evidence>
<evidence type="ECO:0000256" key="1">
    <source>
        <dbReference type="ARBA" id="ARBA00004141"/>
    </source>
</evidence>
<dbReference type="RefSeq" id="WP_072369440.1">
    <property type="nucleotide sequence ID" value="NZ_FNXB01000001.1"/>
</dbReference>
<dbReference type="Proteomes" id="UP000198939">
    <property type="component" value="Unassembled WGS sequence"/>
</dbReference>
<evidence type="ECO:0000313" key="8">
    <source>
        <dbReference type="EMBL" id="SEN26041.1"/>
    </source>
</evidence>
<comment type="subcellular location">
    <subcellularLocation>
        <location evidence="1">Membrane</location>
        <topology evidence="1">Multi-pass membrane protein</topology>
    </subcellularLocation>
</comment>
<dbReference type="OrthoDB" id="9793828at2"/>
<keyword evidence="5 6" id="KW-0472">Membrane</keyword>
<evidence type="ECO:0000256" key="6">
    <source>
        <dbReference type="RuleBase" id="RU004379"/>
    </source>
</evidence>
<reference evidence="7" key="2">
    <citation type="submission" date="2016-10" db="EMBL/GenBank/DDBJ databases">
        <authorList>
            <person name="de Groot N.N."/>
        </authorList>
    </citation>
    <scope>NUCLEOTIDE SEQUENCE [LARGE SCALE GENOMIC DNA]</scope>
    <source>
        <strain evidence="7">CCBAU85039</strain>
    </source>
</reference>
<organism evidence="7 9">
    <name type="scientific">Rhizobium tibeticum</name>
    <dbReference type="NCBI Taxonomy" id="501024"/>
    <lineage>
        <taxon>Bacteria</taxon>
        <taxon>Pseudomonadati</taxon>
        <taxon>Pseudomonadota</taxon>
        <taxon>Alphaproteobacteria</taxon>
        <taxon>Hyphomicrobiales</taxon>
        <taxon>Rhizobiaceae</taxon>
        <taxon>Rhizobium/Agrobacterium group</taxon>
        <taxon>Rhizobium</taxon>
    </lineage>
</organism>
<dbReference type="Pfam" id="PF01027">
    <property type="entry name" value="Bax1-I"/>
    <property type="match status" value="1"/>
</dbReference>
<evidence type="ECO:0000256" key="3">
    <source>
        <dbReference type="ARBA" id="ARBA00022692"/>
    </source>
</evidence>
<feature type="transmembrane region" description="Helical" evidence="6">
    <location>
        <begin position="178"/>
        <end position="195"/>
    </location>
</feature>
<proteinExistence type="inferred from homology"/>
<protein>
    <submittedName>
        <fullName evidence="7">Inner membrane protein YbhL</fullName>
    </submittedName>
</protein>
<keyword evidence="10" id="KW-1185">Reference proteome</keyword>
<dbReference type="EMBL" id="FOCV01000003">
    <property type="protein sequence ID" value="SEN26041.1"/>
    <property type="molecule type" value="Genomic_DNA"/>
</dbReference>
<evidence type="ECO:0000256" key="4">
    <source>
        <dbReference type="ARBA" id="ARBA00022989"/>
    </source>
</evidence>
<feature type="transmembrane region" description="Helical" evidence="6">
    <location>
        <begin position="153"/>
        <end position="172"/>
    </location>
</feature>
<dbReference type="AlphaFoldDB" id="A0A1H8F2C5"/>
<evidence type="ECO:0000313" key="10">
    <source>
        <dbReference type="Proteomes" id="UP000198939"/>
    </source>
</evidence>
<reference evidence="9" key="3">
    <citation type="submission" date="2016-10" db="EMBL/GenBank/DDBJ databases">
        <authorList>
            <person name="Wibberg D."/>
        </authorList>
    </citation>
    <scope>NUCLEOTIDE SEQUENCE [LARGE SCALE GENOMIC DNA]</scope>
</reference>
<dbReference type="Proteomes" id="UP000183063">
    <property type="component" value="Unassembled WGS sequence"/>
</dbReference>
<name>A0A1H8F2C5_9HYPH</name>
<keyword evidence="4 6" id="KW-1133">Transmembrane helix</keyword>
<dbReference type="InterPro" id="IPR006214">
    <property type="entry name" value="Bax_inhibitor_1-related"/>
</dbReference>
<evidence type="ECO:0000256" key="5">
    <source>
        <dbReference type="ARBA" id="ARBA00023136"/>
    </source>
</evidence>